<dbReference type="EMBL" id="MRUL01000007">
    <property type="protein sequence ID" value="OON39742.1"/>
    <property type="molecule type" value="Genomic_DNA"/>
</dbReference>
<gene>
    <name evidence="6" type="ORF">BTJ39_11930</name>
</gene>
<keyword evidence="4" id="KW-0472">Membrane</keyword>
<dbReference type="Proteomes" id="UP000190667">
    <property type="component" value="Unassembled WGS sequence"/>
</dbReference>
<dbReference type="PANTHER" id="PTHR38776:SF1">
    <property type="entry name" value="MLTA-INTERACTING PROTEIN-RELATED"/>
    <property type="match status" value="1"/>
</dbReference>
<dbReference type="PANTHER" id="PTHR38776">
    <property type="entry name" value="MLTA-INTERACTING PROTEIN-RELATED"/>
    <property type="match status" value="1"/>
</dbReference>
<dbReference type="AlphaFoldDB" id="A0A1S8YLC4"/>
<evidence type="ECO:0000256" key="2">
    <source>
        <dbReference type="ARBA" id="ARBA00005722"/>
    </source>
</evidence>
<dbReference type="RefSeq" id="WP_176110303.1">
    <property type="nucleotide sequence ID" value="NZ_MRUL01000007.1"/>
</dbReference>
<dbReference type="InterPro" id="IPR010583">
    <property type="entry name" value="MipA"/>
</dbReference>
<dbReference type="STRING" id="1926881.BTJ39_11930"/>
<protein>
    <submittedName>
        <fullName evidence="6">Uncharacterized protein</fullName>
    </submittedName>
</protein>
<comment type="subcellular location">
    <subcellularLocation>
        <location evidence="1">Cell outer membrane</location>
    </subcellularLocation>
</comment>
<evidence type="ECO:0000256" key="3">
    <source>
        <dbReference type="ARBA" id="ARBA00022729"/>
    </source>
</evidence>
<keyword evidence="5" id="KW-0998">Cell outer membrane</keyword>
<dbReference type="Pfam" id="PF06629">
    <property type="entry name" value="MipA"/>
    <property type="match status" value="1"/>
</dbReference>
<evidence type="ECO:0000256" key="4">
    <source>
        <dbReference type="ARBA" id="ARBA00023136"/>
    </source>
</evidence>
<comment type="caution">
    <text evidence="6">The sequence shown here is derived from an EMBL/GenBank/DDBJ whole genome shotgun (WGS) entry which is preliminary data.</text>
</comment>
<proteinExistence type="inferred from homology"/>
<name>A0A1S8YLC4_9GAMM</name>
<reference evidence="6 7" key="1">
    <citation type="submission" date="2016-12" db="EMBL/GenBank/DDBJ databases">
        <title>Izhakiella australiana sp. nov. of genus Izhakiella isolated from Australian desert.</title>
        <authorList>
            <person name="Ji M."/>
        </authorList>
    </citation>
    <scope>NUCLEOTIDE SEQUENCE [LARGE SCALE GENOMIC DNA]</scope>
    <source>
        <strain evidence="6 7">D4N98</strain>
    </source>
</reference>
<evidence type="ECO:0000256" key="1">
    <source>
        <dbReference type="ARBA" id="ARBA00004442"/>
    </source>
</evidence>
<sequence length="263" mass="28569">MSGAYSSYRVLLPGSGRYLSASALLLCAAFAPEIHAEQQRSSVGLGMGITPDYPGADSYHATPLPSARLFDGRFFLQGGDAGLNFALTDSLSAGPLIAYSGGRDAKDNQALAGLDDIDSSLLYGAFVRWQPGRFSLEANYLRAADSDQGAAATLSLGYLLYQNQRHQIQLGVATQWRDGDNMQTWFGIDERQSAMSDAHYAPYNARAGIAQVTPQLRWRYQFADNWQLSTGVGYTLLTNEAKDSPLVEKKSDLQGAIGVNYQF</sequence>
<evidence type="ECO:0000256" key="5">
    <source>
        <dbReference type="ARBA" id="ARBA00023237"/>
    </source>
</evidence>
<comment type="similarity">
    <text evidence="2">Belongs to the MipA/OmpV family.</text>
</comment>
<organism evidence="6 7">
    <name type="scientific">Izhakiella australiensis</name>
    <dbReference type="NCBI Taxonomy" id="1926881"/>
    <lineage>
        <taxon>Bacteria</taxon>
        <taxon>Pseudomonadati</taxon>
        <taxon>Pseudomonadota</taxon>
        <taxon>Gammaproteobacteria</taxon>
        <taxon>Enterobacterales</taxon>
        <taxon>Erwiniaceae</taxon>
        <taxon>Izhakiella</taxon>
    </lineage>
</organism>
<accession>A0A1S8YLC4</accession>
<dbReference type="GO" id="GO:0009279">
    <property type="term" value="C:cell outer membrane"/>
    <property type="evidence" value="ECO:0007669"/>
    <property type="project" value="UniProtKB-SubCell"/>
</dbReference>
<keyword evidence="7" id="KW-1185">Reference proteome</keyword>
<keyword evidence="3" id="KW-0732">Signal</keyword>
<evidence type="ECO:0000313" key="6">
    <source>
        <dbReference type="EMBL" id="OON39742.1"/>
    </source>
</evidence>
<evidence type="ECO:0000313" key="7">
    <source>
        <dbReference type="Proteomes" id="UP000190667"/>
    </source>
</evidence>